<feature type="domain" description="ABC transporter" evidence="5">
    <location>
        <begin position="10"/>
        <end position="258"/>
    </location>
</feature>
<dbReference type="PANTHER" id="PTHR43776:SF7">
    <property type="entry name" value="D,D-DIPEPTIDE TRANSPORT ATP-BINDING PROTEIN DDPF-RELATED"/>
    <property type="match status" value="1"/>
</dbReference>
<keyword evidence="4 6" id="KW-0067">ATP-binding</keyword>
<dbReference type="InterPro" id="IPR050319">
    <property type="entry name" value="ABC_transp_ATP-bind"/>
</dbReference>
<reference evidence="7" key="1">
    <citation type="submission" date="2016-10" db="EMBL/GenBank/DDBJ databases">
        <authorList>
            <person name="Varghese N."/>
            <person name="Submissions S."/>
        </authorList>
    </citation>
    <scope>NUCLEOTIDE SEQUENCE [LARGE SCALE GENOMIC DNA]</scope>
    <source>
        <strain evidence="7">DSM 45843</strain>
    </source>
</reference>
<dbReference type="GO" id="GO:0005524">
    <property type="term" value="F:ATP binding"/>
    <property type="evidence" value="ECO:0007669"/>
    <property type="project" value="UniProtKB-KW"/>
</dbReference>
<evidence type="ECO:0000256" key="3">
    <source>
        <dbReference type="ARBA" id="ARBA00022741"/>
    </source>
</evidence>
<dbReference type="CDD" id="cd03257">
    <property type="entry name" value="ABC_NikE_OppD_transporters"/>
    <property type="match status" value="1"/>
</dbReference>
<comment type="similarity">
    <text evidence="1">Belongs to the ABC transporter superfamily.</text>
</comment>
<dbReference type="PANTHER" id="PTHR43776">
    <property type="entry name" value="TRANSPORT ATP-BINDING PROTEIN"/>
    <property type="match status" value="1"/>
</dbReference>
<evidence type="ECO:0000313" key="6">
    <source>
        <dbReference type="EMBL" id="SDO41781.1"/>
    </source>
</evidence>
<dbReference type="InterPro" id="IPR027417">
    <property type="entry name" value="P-loop_NTPase"/>
</dbReference>
<dbReference type="GO" id="GO:0016887">
    <property type="term" value="F:ATP hydrolysis activity"/>
    <property type="evidence" value="ECO:0007669"/>
    <property type="project" value="InterPro"/>
</dbReference>
<evidence type="ECO:0000313" key="7">
    <source>
        <dbReference type="Proteomes" id="UP000199088"/>
    </source>
</evidence>
<evidence type="ECO:0000259" key="5">
    <source>
        <dbReference type="PROSITE" id="PS50893"/>
    </source>
</evidence>
<dbReference type="STRING" id="1052260.SAMN05660199_01945"/>
<name>A0A1H0JEK7_9ACTN</name>
<dbReference type="InterPro" id="IPR017871">
    <property type="entry name" value="ABC_transporter-like_CS"/>
</dbReference>
<dbReference type="Proteomes" id="UP000199088">
    <property type="component" value="Unassembled WGS sequence"/>
</dbReference>
<gene>
    <name evidence="6" type="ORF">SAMN05660199_01945</name>
</gene>
<dbReference type="RefSeq" id="WP_091243905.1">
    <property type="nucleotide sequence ID" value="NZ_FNIR01000005.1"/>
</dbReference>
<keyword evidence="3" id="KW-0547">Nucleotide-binding</keyword>
<protein>
    <submittedName>
        <fullName evidence="6">Peptide/nickel transport system ATP-binding protein</fullName>
    </submittedName>
</protein>
<dbReference type="PROSITE" id="PS00211">
    <property type="entry name" value="ABC_TRANSPORTER_1"/>
    <property type="match status" value="1"/>
</dbReference>
<dbReference type="InterPro" id="IPR003593">
    <property type="entry name" value="AAA+_ATPase"/>
</dbReference>
<evidence type="ECO:0000256" key="2">
    <source>
        <dbReference type="ARBA" id="ARBA00022448"/>
    </source>
</evidence>
<accession>A0A1H0JEK7</accession>
<dbReference type="InterPro" id="IPR013563">
    <property type="entry name" value="Oligopep_ABC_C"/>
</dbReference>
<keyword evidence="2" id="KW-0813">Transport</keyword>
<proteinExistence type="inferred from homology"/>
<evidence type="ECO:0000256" key="1">
    <source>
        <dbReference type="ARBA" id="ARBA00005417"/>
    </source>
</evidence>
<dbReference type="GO" id="GO:0015833">
    <property type="term" value="P:peptide transport"/>
    <property type="evidence" value="ECO:0007669"/>
    <property type="project" value="InterPro"/>
</dbReference>
<dbReference type="Gene3D" id="3.40.50.300">
    <property type="entry name" value="P-loop containing nucleotide triphosphate hydrolases"/>
    <property type="match status" value="1"/>
</dbReference>
<dbReference type="PROSITE" id="PS50893">
    <property type="entry name" value="ABC_TRANSPORTER_2"/>
    <property type="match status" value="1"/>
</dbReference>
<dbReference type="EMBL" id="FNIR01000005">
    <property type="protein sequence ID" value="SDO41781.1"/>
    <property type="molecule type" value="Genomic_DNA"/>
</dbReference>
<dbReference type="Pfam" id="PF00005">
    <property type="entry name" value="ABC_tran"/>
    <property type="match status" value="1"/>
</dbReference>
<dbReference type="SMART" id="SM00382">
    <property type="entry name" value="AAA"/>
    <property type="match status" value="1"/>
</dbReference>
<dbReference type="NCBIfam" id="TIGR01727">
    <property type="entry name" value="oligo_HPY"/>
    <property type="match status" value="1"/>
</dbReference>
<keyword evidence="7" id="KW-1185">Reference proteome</keyword>
<dbReference type="SUPFAM" id="SSF52540">
    <property type="entry name" value="P-loop containing nucleoside triphosphate hydrolases"/>
    <property type="match status" value="1"/>
</dbReference>
<organism evidence="6 7">
    <name type="scientific">Klenkia soli</name>
    <dbReference type="NCBI Taxonomy" id="1052260"/>
    <lineage>
        <taxon>Bacteria</taxon>
        <taxon>Bacillati</taxon>
        <taxon>Actinomycetota</taxon>
        <taxon>Actinomycetes</taxon>
        <taxon>Geodermatophilales</taxon>
        <taxon>Geodermatophilaceae</taxon>
        <taxon>Klenkia</taxon>
    </lineage>
</organism>
<dbReference type="GO" id="GO:0055085">
    <property type="term" value="P:transmembrane transport"/>
    <property type="evidence" value="ECO:0007669"/>
    <property type="project" value="UniProtKB-ARBA"/>
</dbReference>
<evidence type="ECO:0000256" key="4">
    <source>
        <dbReference type="ARBA" id="ARBA00022840"/>
    </source>
</evidence>
<dbReference type="AlphaFoldDB" id="A0A1H0JEK7"/>
<dbReference type="InterPro" id="IPR003439">
    <property type="entry name" value="ABC_transporter-like_ATP-bd"/>
</dbReference>
<dbReference type="Pfam" id="PF08352">
    <property type="entry name" value="oligo_HPY"/>
    <property type="match status" value="1"/>
</dbReference>
<sequence>MRATGAAPLVELDGVSVDYRWGRRGTRRAVDDVGFRVEAGATLGLVGESGSGKSTLAKALVGLAPVAAGEVRLDGVVQDPAGRRDRGFLRDVQYVFQDPNSSLNPTRTVGWSVAEPLLALGDRDGRRPGADGVRARVADILARVGLPADAATRYPAQFSGGQRQRIAIARALVVAPRLVVCDEVVSALDLSVQAQVLNLLTELQRDLGLAYLFISHDLGVVEHMASQVLVLYRGRVMESGAAVAVQGAPAHPYTQALLAAAPVADPDRQRARREARAARAAAVRSAPAPLGESCPFTHRCLLATDVCHEQRPALRTSPSGTQVTCHRTEDAVATLPPAVVA</sequence>
<dbReference type="OrthoDB" id="8481147at2"/>